<evidence type="ECO:0000256" key="3">
    <source>
        <dbReference type="ARBA" id="ARBA00022630"/>
    </source>
</evidence>
<feature type="domain" description="FAD synthetase" evidence="10">
    <location>
        <begin position="12"/>
        <end position="58"/>
    </location>
</feature>
<dbReference type="Gene3D" id="3.40.50.620">
    <property type="entry name" value="HUPs"/>
    <property type="match status" value="1"/>
</dbReference>
<reference evidence="11" key="1">
    <citation type="submission" date="2018-05" db="EMBL/GenBank/DDBJ databases">
        <authorList>
            <person name="Lanie J.A."/>
            <person name="Ng W.-L."/>
            <person name="Kazmierczak K.M."/>
            <person name="Andrzejewski T.M."/>
            <person name="Davidsen T.M."/>
            <person name="Wayne K.J."/>
            <person name="Tettelin H."/>
            <person name="Glass J.I."/>
            <person name="Rusch D."/>
            <person name="Podicherti R."/>
            <person name="Tsui H.-C.T."/>
            <person name="Winkler M.E."/>
        </authorList>
    </citation>
    <scope>NUCLEOTIDE SEQUENCE</scope>
</reference>
<gene>
    <name evidence="11" type="ORF">METZ01_LOCUS194504</name>
</gene>
<evidence type="ECO:0000256" key="2">
    <source>
        <dbReference type="ARBA" id="ARBA00012393"/>
    </source>
</evidence>
<keyword evidence="3" id="KW-0285">Flavoprotein</keyword>
<evidence type="ECO:0000256" key="6">
    <source>
        <dbReference type="ARBA" id="ARBA00022695"/>
    </source>
</evidence>
<dbReference type="InterPro" id="IPR014729">
    <property type="entry name" value="Rossmann-like_a/b/a_fold"/>
</dbReference>
<protein>
    <recommendedName>
        <fullName evidence="2">FAD synthase</fullName>
        <ecNumber evidence="2">2.7.7.2</ecNumber>
    </recommendedName>
</protein>
<comment type="pathway">
    <text evidence="1">Cofactor biosynthesis; FAD biosynthesis; FAD from FMN: step 1/1.</text>
</comment>
<dbReference type="EC" id="2.7.7.2" evidence="2"/>
<dbReference type="GO" id="GO:0003919">
    <property type="term" value="F:FMN adenylyltransferase activity"/>
    <property type="evidence" value="ECO:0007669"/>
    <property type="project" value="UniProtKB-EC"/>
</dbReference>
<keyword evidence="6" id="KW-0548">Nucleotidyltransferase</keyword>
<evidence type="ECO:0000259" key="10">
    <source>
        <dbReference type="Pfam" id="PF06574"/>
    </source>
</evidence>
<feature type="non-terminal residue" evidence="11">
    <location>
        <position position="59"/>
    </location>
</feature>
<dbReference type="GO" id="GO:0006747">
    <property type="term" value="P:FAD biosynthetic process"/>
    <property type="evidence" value="ECO:0007669"/>
    <property type="project" value="UniProtKB-UniPathway"/>
</dbReference>
<keyword evidence="8" id="KW-0274">FAD</keyword>
<dbReference type="UniPathway" id="UPA00277">
    <property type="reaction ID" value="UER00407"/>
</dbReference>
<evidence type="ECO:0000256" key="4">
    <source>
        <dbReference type="ARBA" id="ARBA00022643"/>
    </source>
</evidence>
<evidence type="ECO:0000313" key="11">
    <source>
        <dbReference type="EMBL" id="SVB41650.1"/>
    </source>
</evidence>
<dbReference type="GO" id="GO:0005524">
    <property type="term" value="F:ATP binding"/>
    <property type="evidence" value="ECO:0007669"/>
    <property type="project" value="UniProtKB-KW"/>
</dbReference>
<evidence type="ECO:0000256" key="5">
    <source>
        <dbReference type="ARBA" id="ARBA00022679"/>
    </source>
</evidence>
<dbReference type="SUPFAM" id="SSF52374">
    <property type="entry name" value="Nucleotidylyl transferase"/>
    <property type="match status" value="1"/>
</dbReference>
<keyword evidence="5" id="KW-0808">Transferase</keyword>
<proteinExistence type="predicted"/>
<keyword evidence="4" id="KW-0288">FMN</keyword>
<accession>A0A382DT89</accession>
<name>A0A382DT89_9ZZZZ</name>
<organism evidence="11">
    <name type="scientific">marine metagenome</name>
    <dbReference type="NCBI Taxonomy" id="408172"/>
    <lineage>
        <taxon>unclassified sequences</taxon>
        <taxon>metagenomes</taxon>
        <taxon>ecological metagenomes</taxon>
    </lineage>
</organism>
<keyword evidence="7" id="KW-0547">Nucleotide-binding</keyword>
<dbReference type="EMBL" id="UINC01040995">
    <property type="protein sequence ID" value="SVB41650.1"/>
    <property type="molecule type" value="Genomic_DNA"/>
</dbReference>
<dbReference type="GO" id="GO:0009231">
    <property type="term" value="P:riboflavin biosynthetic process"/>
    <property type="evidence" value="ECO:0007669"/>
    <property type="project" value="InterPro"/>
</dbReference>
<evidence type="ECO:0000256" key="1">
    <source>
        <dbReference type="ARBA" id="ARBA00004726"/>
    </source>
</evidence>
<evidence type="ECO:0000256" key="7">
    <source>
        <dbReference type="ARBA" id="ARBA00022741"/>
    </source>
</evidence>
<evidence type="ECO:0000256" key="8">
    <source>
        <dbReference type="ARBA" id="ARBA00022827"/>
    </source>
</evidence>
<keyword evidence="9" id="KW-0067">ATP-binding</keyword>
<dbReference type="Pfam" id="PF06574">
    <property type="entry name" value="FAD_syn"/>
    <property type="match status" value="1"/>
</dbReference>
<dbReference type="AlphaFoldDB" id="A0A382DT89"/>
<evidence type="ECO:0000256" key="9">
    <source>
        <dbReference type="ARBA" id="ARBA00022840"/>
    </source>
</evidence>
<sequence>MSVLEELARLHTTTPTVITVGMFDGVHRGHQYLIGCLKKEAAHLGHISGVITFTNHPRS</sequence>
<dbReference type="InterPro" id="IPR015864">
    <property type="entry name" value="FAD_synthase"/>
</dbReference>